<dbReference type="EMBL" id="BFAA01002127">
    <property type="protein sequence ID" value="GCB72534.1"/>
    <property type="molecule type" value="Genomic_DNA"/>
</dbReference>
<dbReference type="Pfam" id="PF00335">
    <property type="entry name" value="Tetraspanin"/>
    <property type="match status" value="1"/>
</dbReference>
<keyword evidence="3 6" id="KW-0812">Transmembrane</keyword>
<dbReference type="GO" id="GO:0005886">
    <property type="term" value="C:plasma membrane"/>
    <property type="evidence" value="ECO:0007669"/>
    <property type="project" value="TreeGrafter"/>
</dbReference>
<evidence type="ECO:0000256" key="5">
    <source>
        <dbReference type="ARBA" id="ARBA00023136"/>
    </source>
</evidence>
<evidence type="ECO:0000256" key="2">
    <source>
        <dbReference type="ARBA" id="ARBA00006840"/>
    </source>
</evidence>
<dbReference type="CDD" id="cd03156">
    <property type="entry name" value="uroplakin_I_like_LEL"/>
    <property type="match status" value="1"/>
</dbReference>
<comment type="subcellular location">
    <subcellularLocation>
        <location evidence="1 6">Membrane</location>
        <topology evidence="1 6">Multi-pass membrane protein</topology>
    </subcellularLocation>
</comment>
<proteinExistence type="inferred from homology"/>
<dbReference type="AlphaFoldDB" id="A0A401PHH0"/>
<reference evidence="7 8" key="1">
    <citation type="journal article" date="2018" name="Nat. Ecol. Evol.">
        <title>Shark genomes provide insights into elasmobranch evolution and the origin of vertebrates.</title>
        <authorList>
            <person name="Hara Y"/>
            <person name="Yamaguchi K"/>
            <person name="Onimaru K"/>
            <person name="Kadota M"/>
            <person name="Koyanagi M"/>
            <person name="Keeley SD"/>
            <person name="Tatsumi K"/>
            <person name="Tanaka K"/>
            <person name="Motone F"/>
            <person name="Kageyama Y"/>
            <person name="Nozu R"/>
            <person name="Adachi N"/>
            <person name="Nishimura O"/>
            <person name="Nakagawa R"/>
            <person name="Tanegashima C"/>
            <person name="Kiyatake I"/>
            <person name="Matsumoto R"/>
            <person name="Murakumo K"/>
            <person name="Nishida K"/>
            <person name="Terakita A"/>
            <person name="Kuratani S"/>
            <person name="Sato K"/>
            <person name="Hyodo S Kuraku.S."/>
        </authorList>
    </citation>
    <scope>NUCLEOTIDE SEQUENCE [LARGE SCALE GENOMIC DNA]</scope>
</reference>
<evidence type="ECO:0000256" key="1">
    <source>
        <dbReference type="ARBA" id="ARBA00004141"/>
    </source>
</evidence>
<dbReference type="InterPro" id="IPR018499">
    <property type="entry name" value="Tetraspanin/Peripherin"/>
</dbReference>
<dbReference type="STRING" id="75743.A0A401PHH0"/>
<comment type="caution">
    <text evidence="7">The sequence shown here is derived from an EMBL/GenBank/DDBJ whole genome shotgun (WGS) entry which is preliminary data.</text>
</comment>
<dbReference type="OMA" id="GLWNSTM"/>
<dbReference type="InterPro" id="IPR018503">
    <property type="entry name" value="Tetraspanin_CS"/>
</dbReference>
<evidence type="ECO:0000313" key="8">
    <source>
        <dbReference type="Proteomes" id="UP000288216"/>
    </source>
</evidence>
<organism evidence="7 8">
    <name type="scientific">Scyliorhinus torazame</name>
    <name type="common">Cloudy catshark</name>
    <name type="synonym">Catulus torazame</name>
    <dbReference type="NCBI Taxonomy" id="75743"/>
    <lineage>
        <taxon>Eukaryota</taxon>
        <taxon>Metazoa</taxon>
        <taxon>Chordata</taxon>
        <taxon>Craniata</taxon>
        <taxon>Vertebrata</taxon>
        <taxon>Chondrichthyes</taxon>
        <taxon>Elasmobranchii</taxon>
        <taxon>Galeomorphii</taxon>
        <taxon>Galeoidea</taxon>
        <taxon>Carcharhiniformes</taxon>
        <taxon>Scyliorhinidae</taxon>
        <taxon>Scyliorhinus</taxon>
    </lineage>
</organism>
<dbReference type="SUPFAM" id="SSF48652">
    <property type="entry name" value="Tetraspanin"/>
    <property type="match status" value="1"/>
</dbReference>
<dbReference type="PRINTS" id="PR00259">
    <property type="entry name" value="TMFOUR"/>
</dbReference>
<dbReference type="OrthoDB" id="6134317at2759"/>
<evidence type="ECO:0000256" key="6">
    <source>
        <dbReference type="RuleBase" id="RU361218"/>
    </source>
</evidence>
<dbReference type="PROSITE" id="PS00421">
    <property type="entry name" value="TM4_1"/>
    <property type="match status" value="1"/>
</dbReference>
<gene>
    <name evidence="7" type="ORF">scyTo_0006350</name>
</gene>
<keyword evidence="4 6" id="KW-1133">Transmembrane helix</keyword>
<keyword evidence="8" id="KW-1185">Reference proteome</keyword>
<dbReference type="Gene3D" id="1.10.1450.10">
    <property type="entry name" value="Tetraspanin"/>
    <property type="match status" value="1"/>
</dbReference>
<keyword evidence="5 6" id="KW-0472">Membrane</keyword>
<dbReference type="PIRSF" id="PIRSF002419">
    <property type="entry name" value="Tetraspanin"/>
    <property type="match status" value="1"/>
</dbReference>
<dbReference type="PANTHER" id="PTHR19282">
    <property type="entry name" value="TETRASPANIN"/>
    <property type="match status" value="1"/>
</dbReference>
<evidence type="ECO:0000313" key="7">
    <source>
        <dbReference type="EMBL" id="GCB72534.1"/>
    </source>
</evidence>
<name>A0A401PHH0_SCYTO</name>
<protein>
    <recommendedName>
        <fullName evidence="6">Tetraspanin</fullName>
    </recommendedName>
</protein>
<sequence>MSRPPPRPWRSDGIGRRTSRLGKNTSGLLLTITENKQKMSCFKFLKIVMFVVNGIIFLAGGAILGVGIWVKVDAGSFIDILAKAAPQLKQIVNVGYLCIALGAFLLVIGFLGCYGAVKENKCMLMIFFIIILLIFIAQVAGAVVILAFSGLADVFISYIQVWAVNSIKKDYGQVSDITTIWDTVMKEFKCCGFNSYKDFANSSSYYLTSKYPDDCCRTPYPCSLTGIDHNVPGCYSQLLNFLKSHTKILGIVALVICILEMGAMAASMILYCQIKKQEQTV</sequence>
<evidence type="ECO:0000256" key="4">
    <source>
        <dbReference type="ARBA" id="ARBA00022989"/>
    </source>
</evidence>
<comment type="similarity">
    <text evidence="2 6">Belongs to the tetraspanin (TM4SF) family.</text>
</comment>
<evidence type="ECO:0000256" key="3">
    <source>
        <dbReference type="ARBA" id="ARBA00022692"/>
    </source>
</evidence>
<dbReference type="InterPro" id="IPR008952">
    <property type="entry name" value="Tetraspanin_EC2_sf"/>
</dbReference>
<feature type="transmembrane region" description="Helical" evidence="6">
    <location>
        <begin position="47"/>
        <end position="70"/>
    </location>
</feature>
<dbReference type="InterPro" id="IPR000301">
    <property type="entry name" value="Tetraspanin_animals"/>
</dbReference>
<dbReference type="PANTHER" id="PTHR19282:SF545">
    <property type="entry name" value="TETRASPANIN"/>
    <property type="match status" value="1"/>
</dbReference>
<accession>A0A401PHH0</accession>
<dbReference type="Proteomes" id="UP000288216">
    <property type="component" value="Unassembled WGS sequence"/>
</dbReference>
<feature type="transmembrane region" description="Helical" evidence="6">
    <location>
        <begin position="90"/>
        <end position="117"/>
    </location>
</feature>
<feature type="transmembrane region" description="Helical" evidence="6">
    <location>
        <begin position="248"/>
        <end position="272"/>
    </location>
</feature>
<feature type="transmembrane region" description="Helical" evidence="6">
    <location>
        <begin position="124"/>
        <end position="148"/>
    </location>
</feature>